<keyword evidence="2" id="KW-1185">Reference proteome</keyword>
<comment type="caution">
    <text evidence="1">The sequence shown here is derived from an EMBL/GenBank/DDBJ whole genome shotgun (WGS) entry which is preliminary data.</text>
</comment>
<dbReference type="Proteomes" id="UP000024635">
    <property type="component" value="Unassembled WGS sequence"/>
</dbReference>
<reference evidence="2" key="1">
    <citation type="journal article" date="2015" name="Nat. Genet.">
        <title>The genome and transcriptome of the zoonotic hookworm Ancylostoma ceylanicum identify infection-specific gene families.</title>
        <authorList>
            <person name="Schwarz E.M."/>
            <person name="Hu Y."/>
            <person name="Antoshechkin I."/>
            <person name="Miller M.M."/>
            <person name="Sternberg P.W."/>
            <person name="Aroian R.V."/>
        </authorList>
    </citation>
    <scope>NUCLEOTIDE SEQUENCE</scope>
    <source>
        <strain evidence="2">HY135</strain>
    </source>
</reference>
<dbReference type="OrthoDB" id="46529at2759"/>
<accession>A0A016WAR3</accession>
<name>A0A016WAR3_9BILA</name>
<evidence type="ECO:0000313" key="1">
    <source>
        <dbReference type="EMBL" id="EYC36696.1"/>
    </source>
</evidence>
<gene>
    <name evidence="1" type="primary">Acey_s0866.g2765</name>
    <name evidence="1" type="ORF">Y032_0866g2765</name>
</gene>
<sequence length="106" mass="11270">MVMEREVCTGNSTATSSSSVEVKCDKKANGTTNAGLLEDLKAEFDSLSTLTNFNRTGADVKAVFASKEKIVCEMVVGPGHVNAKVGVLEIAHKFHQTYSARAMTGT</sequence>
<evidence type="ECO:0000313" key="2">
    <source>
        <dbReference type="Proteomes" id="UP000024635"/>
    </source>
</evidence>
<protein>
    <submittedName>
        <fullName evidence="1">Uncharacterized protein</fullName>
    </submittedName>
</protein>
<organism evidence="1 2">
    <name type="scientific">Ancylostoma ceylanicum</name>
    <dbReference type="NCBI Taxonomy" id="53326"/>
    <lineage>
        <taxon>Eukaryota</taxon>
        <taxon>Metazoa</taxon>
        <taxon>Ecdysozoa</taxon>
        <taxon>Nematoda</taxon>
        <taxon>Chromadorea</taxon>
        <taxon>Rhabditida</taxon>
        <taxon>Rhabditina</taxon>
        <taxon>Rhabditomorpha</taxon>
        <taxon>Strongyloidea</taxon>
        <taxon>Ancylostomatidae</taxon>
        <taxon>Ancylostomatinae</taxon>
        <taxon>Ancylostoma</taxon>
    </lineage>
</organism>
<dbReference type="EMBL" id="JARK01000466">
    <property type="protein sequence ID" value="EYC36696.1"/>
    <property type="molecule type" value="Genomic_DNA"/>
</dbReference>
<dbReference type="AlphaFoldDB" id="A0A016WAR3"/>
<proteinExistence type="predicted"/>